<dbReference type="Pfam" id="PF17682">
    <property type="entry name" value="Tau95_N"/>
    <property type="match status" value="1"/>
</dbReference>
<evidence type="ECO:0000313" key="7">
    <source>
        <dbReference type="EMBL" id="CAJ0562151.1"/>
    </source>
</evidence>
<dbReference type="Proteomes" id="UP001177023">
    <property type="component" value="Unassembled WGS sequence"/>
</dbReference>
<dbReference type="PANTHER" id="PTHR13230:SF5">
    <property type="entry name" value="GENERAL TRANSCRIPTION FACTOR 3C POLYPEPTIDE 5"/>
    <property type="match status" value="1"/>
</dbReference>
<dbReference type="PANTHER" id="PTHR13230">
    <property type="entry name" value="GENERAL TRANSCRIPTION FACTOR IIIC, POLYPEPTIDE 5"/>
    <property type="match status" value="1"/>
</dbReference>
<gene>
    <name evidence="7" type="ORF">MSPICULIGERA_LOCUS2044</name>
</gene>
<evidence type="ECO:0000256" key="2">
    <source>
        <dbReference type="ARBA" id="ARBA00023125"/>
    </source>
</evidence>
<dbReference type="InterPro" id="IPR041499">
    <property type="entry name" value="Tfc1/Sfc1_N"/>
</dbReference>
<dbReference type="InterPro" id="IPR042536">
    <property type="entry name" value="TFIIIC_tauA_Sfc1"/>
</dbReference>
<dbReference type="InterPro" id="IPR040454">
    <property type="entry name" value="TF_IIIC_Tfc1/Sfc1"/>
</dbReference>
<dbReference type="GO" id="GO:0005634">
    <property type="term" value="C:nucleus"/>
    <property type="evidence" value="ECO:0007669"/>
    <property type="project" value="UniProtKB-SubCell"/>
</dbReference>
<organism evidence="7 8">
    <name type="scientific">Mesorhabditis spiculigera</name>
    <dbReference type="NCBI Taxonomy" id="96644"/>
    <lineage>
        <taxon>Eukaryota</taxon>
        <taxon>Metazoa</taxon>
        <taxon>Ecdysozoa</taxon>
        <taxon>Nematoda</taxon>
        <taxon>Chromadorea</taxon>
        <taxon>Rhabditida</taxon>
        <taxon>Rhabditina</taxon>
        <taxon>Rhabditomorpha</taxon>
        <taxon>Rhabditoidea</taxon>
        <taxon>Rhabditidae</taxon>
        <taxon>Mesorhabditinae</taxon>
        <taxon>Mesorhabditis</taxon>
    </lineage>
</organism>
<keyword evidence="3" id="KW-0804">Transcription</keyword>
<evidence type="ECO:0000256" key="4">
    <source>
        <dbReference type="ARBA" id="ARBA00023242"/>
    </source>
</evidence>
<evidence type="ECO:0000256" key="3">
    <source>
        <dbReference type="ARBA" id="ARBA00023163"/>
    </source>
</evidence>
<keyword evidence="8" id="KW-1185">Reference proteome</keyword>
<feature type="non-terminal residue" evidence="7">
    <location>
        <position position="396"/>
    </location>
</feature>
<protein>
    <recommendedName>
        <fullName evidence="9">General transcription factor 3C polypeptide 5</fullName>
    </recommendedName>
</protein>
<dbReference type="AlphaFoldDB" id="A0AA36C724"/>
<evidence type="ECO:0000256" key="1">
    <source>
        <dbReference type="ARBA" id="ARBA00004123"/>
    </source>
</evidence>
<evidence type="ECO:0000259" key="5">
    <source>
        <dbReference type="Pfam" id="PF09734"/>
    </source>
</evidence>
<evidence type="ECO:0000313" key="8">
    <source>
        <dbReference type="Proteomes" id="UP001177023"/>
    </source>
</evidence>
<dbReference type="InterPro" id="IPR019136">
    <property type="entry name" value="TF_IIIC_su-5_HTH"/>
</dbReference>
<comment type="caution">
    <text evidence="7">The sequence shown here is derived from an EMBL/GenBank/DDBJ whole genome shotgun (WGS) entry which is preliminary data.</text>
</comment>
<proteinExistence type="predicted"/>
<feature type="domain" description="Transcription factor IIIC subunit Tfc1/Sfc1 triple barrel" evidence="6">
    <location>
        <begin position="14"/>
        <end position="66"/>
    </location>
</feature>
<dbReference type="EMBL" id="CATQJA010000625">
    <property type="protein sequence ID" value="CAJ0562151.1"/>
    <property type="molecule type" value="Genomic_DNA"/>
</dbReference>
<evidence type="ECO:0008006" key="9">
    <source>
        <dbReference type="Google" id="ProtNLM"/>
    </source>
</evidence>
<comment type="subcellular location">
    <subcellularLocation>
        <location evidence="1">Nucleus</location>
    </subcellularLocation>
</comment>
<accession>A0AA36C724</accession>
<dbReference type="GO" id="GO:0000127">
    <property type="term" value="C:transcription factor TFIIIC complex"/>
    <property type="evidence" value="ECO:0007669"/>
    <property type="project" value="InterPro"/>
</dbReference>
<keyword evidence="2" id="KW-0238">DNA-binding</keyword>
<keyword evidence="4" id="KW-0539">Nucleus</keyword>
<dbReference type="GO" id="GO:0001002">
    <property type="term" value="F:RNA polymerase III type 1 promoter sequence-specific DNA binding"/>
    <property type="evidence" value="ECO:0007669"/>
    <property type="project" value="TreeGrafter"/>
</dbReference>
<evidence type="ECO:0000259" key="6">
    <source>
        <dbReference type="Pfam" id="PF17682"/>
    </source>
</evidence>
<dbReference type="Gene3D" id="3.30.200.160">
    <property type="entry name" value="TFIIIC, subcomplex tauA, subunit Sfc1, barrel domain"/>
    <property type="match status" value="1"/>
</dbReference>
<dbReference type="Pfam" id="PF09734">
    <property type="entry name" value="Tau95"/>
    <property type="match status" value="1"/>
</dbReference>
<feature type="domain" description="Transcription factor IIIC subunit 5 HTH" evidence="5">
    <location>
        <begin position="132"/>
        <end position="278"/>
    </location>
</feature>
<dbReference type="GO" id="GO:0006384">
    <property type="term" value="P:transcription initiation at RNA polymerase III promoter"/>
    <property type="evidence" value="ECO:0007669"/>
    <property type="project" value="InterPro"/>
</dbReference>
<reference evidence="7" key="1">
    <citation type="submission" date="2023-06" db="EMBL/GenBank/DDBJ databases">
        <authorList>
            <person name="Delattre M."/>
        </authorList>
    </citation>
    <scope>NUCLEOTIDE SEQUENCE</scope>
    <source>
        <strain evidence="7">AF72</strain>
    </source>
</reference>
<dbReference type="GO" id="GO:0001003">
    <property type="term" value="F:RNA polymerase III type 2 promoter sequence-specific DNA binding"/>
    <property type="evidence" value="ECO:0007669"/>
    <property type="project" value="TreeGrafter"/>
</dbReference>
<name>A0AA36C724_9BILA</name>
<sequence>MTEELNPVDRDFVIIKYPGIIKNIDRALETLGGLETIQQHHSVNRQLEYRPSPHNPYASSLSSERSIESKASTIYTFENMCDFQYLPLKGAQGNKDQVFEDLMPRLVPQSLTDSLSWWQRQDTANATTPLYLPPFQFSRYNTPSMKILSRETDFSQEKTKRKSGHGQNLRVERRALSITVHANDPFPSEAPAEAVADADFRCKNEEPHRLLRELFKERPMWTRVACVFKTGLEDTMLKALLQKYAFYISSGPWGRLWCRFGYDPRLNTEARKYQSLVVSFRQHARIPERQRLKASTERSLYIGPHDTKEPIHFTYLPGRLPKVRQMWYSLCDIEMPEAQRMLVCEPIQPACDDTHGWMSAELMDRLRKMIKDDVEKTTLEIDMGAEELPIIEDDWD</sequence>